<dbReference type="GO" id="GO:0008168">
    <property type="term" value="F:methyltransferase activity"/>
    <property type="evidence" value="ECO:0007669"/>
    <property type="project" value="UniProtKB-KW"/>
</dbReference>
<evidence type="ECO:0000313" key="2">
    <source>
        <dbReference type="EMBL" id="TRT56204.1"/>
    </source>
</evidence>
<reference evidence="2 3" key="1">
    <citation type="submission" date="2019-01" db="EMBL/GenBank/DDBJ databases">
        <title>Coherence of Microcystis species and biogeography revealed through population genomics.</title>
        <authorList>
            <person name="Perez-Carrascal O.M."/>
            <person name="Terrat Y."/>
            <person name="Giani A."/>
            <person name="Fortin N."/>
            <person name="Tromas N."/>
            <person name="Shapiro B.J."/>
        </authorList>
    </citation>
    <scope>NUCLEOTIDE SEQUENCE [LARGE SCALE GENOMIC DNA]</scope>
    <source>
        <strain evidence="2">Ma_QC_C_20070703_M131</strain>
    </source>
</reference>
<evidence type="ECO:0000313" key="3">
    <source>
        <dbReference type="Proteomes" id="UP000316443"/>
    </source>
</evidence>
<dbReference type="SUPFAM" id="SSF53335">
    <property type="entry name" value="S-adenosyl-L-methionine-dependent methyltransferases"/>
    <property type="match status" value="1"/>
</dbReference>
<dbReference type="PANTHER" id="PTHR43591">
    <property type="entry name" value="METHYLTRANSFERASE"/>
    <property type="match status" value="1"/>
</dbReference>
<dbReference type="InterPro" id="IPR041698">
    <property type="entry name" value="Methyltransf_25"/>
</dbReference>
<dbReference type="PANTHER" id="PTHR43591:SF110">
    <property type="entry name" value="RHODANESE DOMAIN-CONTAINING PROTEIN"/>
    <property type="match status" value="1"/>
</dbReference>
<dbReference type="EMBL" id="SFCA01000089">
    <property type="protein sequence ID" value="TRT56204.1"/>
    <property type="molecule type" value="Genomic_DNA"/>
</dbReference>
<keyword evidence="2" id="KW-0489">Methyltransferase</keyword>
<accession>A0A551Y5G5</accession>
<dbReference type="CDD" id="cd02440">
    <property type="entry name" value="AdoMet_MTases"/>
    <property type="match status" value="1"/>
</dbReference>
<protein>
    <submittedName>
        <fullName evidence="2">Class I SAM-dependent methyltransferase</fullName>
    </submittedName>
</protein>
<keyword evidence="2" id="KW-0808">Transferase</keyword>
<organism evidence="2 3">
    <name type="scientific">Microcystis aeruginosa Ma_QC_C_20070703_M131</name>
    <dbReference type="NCBI Taxonomy" id="2486263"/>
    <lineage>
        <taxon>Bacteria</taxon>
        <taxon>Bacillati</taxon>
        <taxon>Cyanobacteriota</taxon>
        <taxon>Cyanophyceae</taxon>
        <taxon>Oscillatoriophycideae</taxon>
        <taxon>Chroococcales</taxon>
        <taxon>Microcystaceae</taxon>
        <taxon>Microcystis</taxon>
    </lineage>
</organism>
<dbReference type="GO" id="GO:0032259">
    <property type="term" value="P:methylation"/>
    <property type="evidence" value="ECO:0007669"/>
    <property type="project" value="UniProtKB-KW"/>
</dbReference>
<evidence type="ECO:0000259" key="1">
    <source>
        <dbReference type="Pfam" id="PF13649"/>
    </source>
</evidence>
<dbReference type="Pfam" id="PF13649">
    <property type="entry name" value="Methyltransf_25"/>
    <property type="match status" value="1"/>
</dbReference>
<dbReference type="Proteomes" id="UP000316443">
    <property type="component" value="Unassembled WGS sequence"/>
</dbReference>
<feature type="domain" description="Methyltransferase" evidence="1">
    <location>
        <begin position="119"/>
        <end position="212"/>
    </location>
</feature>
<dbReference type="AlphaFoldDB" id="A0A551Y5G5"/>
<comment type="caution">
    <text evidence="2">The sequence shown here is derived from an EMBL/GenBank/DDBJ whole genome shotgun (WGS) entry which is preliminary data.</text>
</comment>
<gene>
    <name evidence="2" type="ORF">EWV85_08360</name>
</gene>
<dbReference type="InterPro" id="IPR029063">
    <property type="entry name" value="SAM-dependent_MTases_sf"/>
</dbReference>
<name>A0A551Y5G5_MICAE</name>
<sequence>MVTNNFKPMKSRIKHRLINTLGEENYKLLWKLFCRFAYFTEYVVGGGKLREKTLVKLLEQHYSSKFRRQWLWSEEQPHFEDQQIFFFNLGFSEPDKCVGIYPFYRGFLSSEAIFDGDIILDIGCGDGFFTSRFLSNKKVDIDAVDIEASSIQKARQYNPKANINYQILDAINQPFPHAKYEVIVWDGAIGHFPTETTNRMLEKISSSLKTEGIFIGSESLGLEGHDHLQFFGSLNDLYLLFKPYFKYIQLRQIDYPLKWCGNLVRQEAFWRCSNDLQRLQKLDWQNFSSEDAKINH</sequence>
<proteinExistence type="predicted"/>
<dbReference type="Gene3D" id="3.40.50.150">
    <property type="entry name" value="Vaccinia Virus protein VP39"/>
    <property type="match status" value="1"/>
</dbReference>